<accession>A0ABT8D4K6</accession>
<proteinExistence type="predicted"/>
<sequence length="137" mass="14610">MRGPSAAQWFRMTFALNGWSGDWLGSVHEWHHYHMNTHEVLGVVSGAARLQFDGPQGRVETVHAGDAIVIPAACAHCLIEATDDFEVIGAYPGGLRPDIHNGSGAIAPFPLPVRRDPILGAGRGFVLHIGQAGVLQG</sequence>
<dbReference type="SUPFAM" id="SSF51182">
    <property type="entry name" value="RmlC-like cupins"/>
    <property type="match status" value="1"/>
</dbReference>
<dbReference type="EMBL" id="JAUFRC010000001">
    <property type="protein sequence ID" value="MDN3711724.1"/>
    <property type="molecule type" value="Genomic_DNA"/>
</dbReference>
<gene>
    <name evidence="2" type="ORF">QWZ10_07525</name>
</gene>
<dbReference type="InterPro" id="IPR011051">
    <property type="entry name" value="RmlC_Cupin_sf"/>
</dbReference>
<name>A0ABT8D4K6_9RHOB</name>
<keyword evidence="3" id="KW-1185">Reference proteome</keyword>
<dbReference type="CDD" id="cd02219">
    <property type="entry name" value="cupin_YjlB-like"/>
    <property type="match status" value="1"/>
</dbReference>
<evidence type="ECO:0000313" key="3">
    <source>
        <dbReference type="Proteomes" id="UP001243846"/>
    </source>
</evidence>
<dbReference type="Proteomes" id="UP001243846">
    <property type="component" value="Unassembled WGS sequence"/>
</dbReference>
<protein>
    <submittedName>
        <fullName evidence="2">Cupin domain-containing protein</fullName>
    </submittedName>
</protein>
<reference evidence="3" key="1">
    <citation type="journal article" date="2019" name="Int. J. Syst. Evol. Microbiol.">
        <title>The Global Catalogue of Microorganisms (GCM) 10K type strain sequencing project: providing services to taxonomists for standard genome sequencing and annotation.</title>
        <authorList>
            <consortium name="The Broad Institute Genomics Platform"/>
            <consortium name="The Broad Institute Genome Sequencing Center for Infectious Disease"/>
            <person name="Wu L."/>
            <person name="Ma J."/>
        </authorList>
    </citation>
    <scope>NUCLEOTIDE SEQUENCE [LARGE SCALE GENOMIC DNA]</scope>
    <source>
        <strain evidence="3">CECT 8482</strain>
    </source>
</reference>
<evidence type="ECO:0000313" key="2">
    <source>
        <dbReference type="EMBL" id="MDN3711724.1"/>
    </source>
</evidence>
<dbReference type="PANTHER" id="PTHR36448:SF2">
    <property type="entry name" value="CUPIN TYPE-1 DOMAIN-CONTAINING PROTEIN"/>
    <property type="match status" value="1"/>
</dbReference>
<dbReference type="PANTHER" id="PTHR36448">
    <property type="entry name" value="BLR7373 PROTEIN"/>
    <property type="match status" value="1"/>
</dbReference>
<dbReference type="InterPro" id="IPR047121">
    <property type="entry name" value="YjiB-like"/>
</dbReference>
<dbReference type="Pfam" id="PF07883">
    <property type="entry name" value="Cupin_2"/>
    <property type="match status" value="1"/>
</dbReference>
<dbReference type="InterPro" id="IPR013096">
    <property type="entry name" value="Cupin_2"/>
</dbReference>
<evidence type="ECO:0000259" key="1">
    <source>
        <dbReference type="Pfam" id="PF07883"/>
    </source>
</evidence>
<feature type="domain" description="Cupin type-2" evidence="1">
    <location>
        <begin position="29"/>
        <end position="84"/>
    </location>
</feature>
<comment type="caution">
    <text evidence="2">The sequence shown here is derived from an EMBL/GenBank/DDBJ whole genome shotgun (WGS) entry which is preliminary data.</text>
</comment>
<organism evidence="2 3">
    <name type="scientific">Paracoccus cavernae</name>
    <dbReference type="NCBI Taxonomy" id="1571207"/>
    <lineage>
        <taxon>Bacteria</taxon>
        <taxon>Pseudomonadati</taxon>
        <taxon>Pseudomonadota</taxon>
        <taxon>Alphaproteobacteria</taxon>
        <taxon>Rhodobacterales</taxon>
        <taxon>Paracoccaceae</taxon>
        <taxon>Paracoccus</taxon>
    </lineage>
</organism>
<dbReference type="InterPro" id="IPR014710">
    <property type="entry name" value="RmlC-like_jellyroll"/>
</dbReference>
<dbReference type="Gene3D" id="2.60.120.10">
    <property type="entry name" value="Jelly Rolls"/>
    <property type="match status" value="1"/>
</dbReference>